<dbReference type="Pfam" id="PF01844">
    <property type="entry name" value="HNH"/>
    <property type="match status" value="1"/>
</dbReference>
<name>A0ABX8W8L0_9LACO</name>
<dbReference type="RefSeq" id="WP_220219867.1">
    <property type="nucleotide sequence ID" value="NZ_CP048268.1"/>
</dbReference>
<proteinExistence type="predicted"/>
<gene>
    <name evidence="2" type="ORF">GYM71_06380</name>
</gene>
<dbReference type="PANTHER" id="PTHR33877">
    <property type="entry name" value="SLL1193 PROTEIN"/>
    <property type="match status" value="1"/>
</dbReference>
<organism evidence="2 3">
    <name type="scientific">Lactobacillus panisapium</name>
    <dbReference type="NCBI Taxonomy" id="2012495"/>
    <lineage>
        <taxon>Bacteria</taxon>
        <taxon>Bacillati</taxon>
        <taxon>Bacillota</taxon>
        <taxon>Bacilli</taxon>
        <taxon>Lactobacillales</taxon>
        <taxon>Lactobacillaceae</taxon>
        <taxon>Lactobacillus</taxon>
    </lineage>
</organism>
<dbReference type="GO" id="GO:0004519">
    <property type="term" value="F:endonuclease activity"/>
    <property type="evidence" value="ECO:0007669"/>
    <property type="project" value="UniProtKB-KW"/>
</dbReference>
<dbReference type="PANTHER" id="PTHR33877:SF2">
    <property type="entry name" value="OS07G0170200 PROTEIN"/>
    <property type="match status" value="1"/>
</dbReference>
<dbReference type="InterPro" id="IPR052892">
    <property type="entry name" value="NA-targeting_endonuclease"/>
</dbReference>
<evidence type="ECO:0000313" key="2">
    <source>
        <dbReference type="EMBL" id="QYN53067.1"/>
    </source>
</evidence>
<keyword evidence="2" id="KW-0378">Hydrolase</keyword>
<keyword evidence="2" id="KW-0540">Nuclease</keyword>
<evidence type="ECO:0000259" key="1">
    <source>
        <dbReference type="SMART" id="SM00507"/>
    </source>
</evidence>
<keyword evidence="2" id="KW-0255">Endonuclease</keyword>
<dbReference type="InterPro" id="IPR003615">
    <property type="entry name" value="HNH_nuc"/>
</dbReference>
<evidence type="ECO:0000313" key="3">
    <source>
        <dbReference type="Proteomes" id="UP000826550"/>
    </source>
</evidence>
<dbReference type="Gene3D" id="1.10.30.50">
    <property type="match status" value="1"/>
</dbReference>
<protein>
    <submittedName>
        <fullName evidence="2">HNH endonuclease</fullName>
    </submittedName>
</protein>
<dbReference type="CDD" id="cd00085">
    <property type="entry name" value="HNHc"/>
    <property type="match status" value="1"/>
</dbReference>
<dbReference type="SMART" id="SM00507">
    <property type="entry name" value="HNHc"/>
    <property type="match status" value="1"/>
</dbReference>
<dbReference type="Proteomes" id="UP000826550">
    <property type="component" value="Chromosome"/>
</dbReference>
<dbReference type="InterPro" id="IPR002711">
    <property type="entry name" value="HNH"/>
</dbReference>
<feature type="domain" description="HNH nuclease" evidence="1">
    <location>
        <begin position="81"/>
        <end position="137"/>
    </location>
</feature>
<sequence length="178" mass="21536">MPRIRNCRVFGCKAPAFVPNHYCAKHIAKEEEYRQERAKFEHRYSTPQSKESRWKYNHVTRYRNETKAKQNKFYHTRQWQRFRKIVFERDYHMCQYCKARGVIREGNIVDHVLPVELFPNQMKDIDNLVTCCSNCHYWKTRFEEKYYGTGLHAKATNNPPLTDLKLIAELSDRIKTQK</sequence>
<keyword evidence="3" id="KW-1185">Reference proteome</keyword>
<dbReference type="EMBL" id="CP048268">
    <property type="protein sequence ID" value="QYN53067.1"/>
    <property type="molecule type" value="Genomic_DNA"/>
</dbReference>
<accession>A0ABX8W8L0</accession>
<reference evidence="2 3" key="1">
    <citation type="submission" date="2020-01" db="EMBL/GenBank/DDBJ databases">
        <title>Vast differences in strain-level diversity in the gut microbiota of two closely related honey bee species.</title>
        <authorList>
            <person name="Ellegaard K.M."/>
            <person name="Suenami S."/>
            <person name="Miyazaki R."/>
            <person name="Engel P."/>
        </authorList>
    </citation>
    <scope>NUCLEOTIDE SEQUENCE [LARGE SCALE GENOMIC DNA]</scope>
    <source>
        <strain evidence="2 3">ESL0416</strain>
    </source>
</reference>